<dbReference type="InterPro" id="IPR013656">
    <property type="entry name" value="PAS_4"/>
</dbReference>
<dbReference type="InterPro" id="IPR035965">
    <property type="entry name" value="PAS-like_dom_sf"/>
</dbReference>
<dbReference type="RefSeq" id="WP_163683147.1">
    <property type="nucleotide sequence ID" value="NZ_JAAIYP010000047.1"/>
</dbReference>
<evidence type="ECO:0000313" key="3">
    <source>
        <dbReference type="Proteomes" id="UP000480684"/>
    </source>
</evidence>
<feature type="domain" description="PAS" evidence="1">
    <location>
        <begin position="23"/>
        <end position="88"/>
    </location>
</feature>
<dbReference type="EMBL" id="JAAIYP010000047">
    <property type="protein sequence ID" value="NFV82278.1"/>
    <property type="molecule type" value="Genomic_DNA"/>
</dbReference>
<dbReference type="InterPro" id="IPR000014">
    <property type="entry name" value="PAS"/>
</dbReference>
<proteinExistence type="predicted"/>
<dbReference type="AlphaFoldDB" id="A0A7C9QWG1"/>
<sequence>MEPGDNVIDLARERRRRGPRFDGGLMDILEVSRDLVCLCRAGAITAINGAGARMLGADTTEELVGRRMDEFLVPEYGSMLKLFLSGMASEDKAVPTRIQALDKTAKAVEMQVFRAREIAPDATVVVCRELAVEVAAAERLHETDLCFRLLVDNGMNLACQIHDGVVRYVNRAGVALWRASGPDQVVGRPFAELVQLPDGLSLDADTLRALAEDGRPVPFMLLGVDKVPIRVQARFTLVPLSQGLEVMVEAVAVS</sequence>
<gene>
    <name evidence="2" type="ORF">G4223_19380</name>
</gene>
<accession>A0A7C9QWG1</accession>
<dbReference type="SUPFAM" id="SSF55785">
    <property type="entry name" value="PYP-like sensor domain (PAS domain)"/>
    <property type="match status" value="2"/>
</dbReference>
<keyword evidence="3" id="KW-1185">Reference proteome</keyword>
<protein>
    <submittedName>
        <fullName evidence="2">PAS domain-containing protein</fullName>
    </submittedName>
</protein>
<comment type="caution">
    <text evidence="2">The sequence shown here is derived from an EMBL/GenBank/DDBJ whole genome shotgun (WGS) entry which is preliminary data.</text>
</comment>
<name>A0A7C9QWG1_9PROT</name>
<evidence type="ECO:0000259" key="1">
    <source>
        <dbReference type="SMART" id="SM00091"/>
    </source>
</evidence>
<dbReference type="Pfam" id="PF13188">
    <property type="entry name" value="PAS_8"/>
    <property type="match status" value="1"/>
</dbReference>
<organism evidence="2 3">
    <name type="scientific">Magnetospirillum aberrantis SpK</name>
    <dbReference type="NCBI Taxonomy" id="908842"/>
    <lineage>
        <taxon>Bacteria</taxon>
        <taxon>Pseudomonadati</taxon>
        <taxon>Pseudomonadota</taxon>
        <taxon>Alphaproteobacteria</taxon>
        <taxon>Rhodospirillales</taxon>
        <taxon>Rhodospirillaceae</taxon>
        <taxon>Magnetospirillum</taxon>
    </lineage>
</organism>
<dbReference type="Gene3D" id="3.30.450.20">
    <property type="entry name" value="PAS domain"/>
    <property type="match status" value="1"/>
</dbReference>
<reference evidence="2 3" key="1">
    <citation type="submission" date="2020-02" db="EMBL/GenBank/DDBJ databases">
        <authorList>
            <person name="Dziuba M."/>
            <person name="Kuznetsov B."/>
            <person name="Mardanov A."/>
            <person name="Ravin N."/>
            <person name="Grouzdev D."/>
        </authorList>
    </citation>
    <scope>NUCLEOTIDE SEQUENCE [LARGE SCALE GENOMIC DNA]</scope>
    <source>
        <strain evidence="2 3">SpK</strain>
    </source>
</reference>
<feature type="domain" description="PAS" evidence="1">
    <location>
        <begin position="145"/>
        <end position="211"/>
    </location>
</feature>
<evidence type="ECO:0000313" key="2">
    <source>
        <dbReference type="EMBL" id="NFV82278.1"/>
    </source>
</evidence>
<dbReference type="Proteomes" id="UP000480684">
    <property type="component" value="Unassembled WGS sequence"/>
</dbReference>
<dbReference type="Pfam" id="PF08448">
    <property type="entry name" value="PAS_4"/>
    <property type="match status" value="1"/>
</dbReference>
<dbReference type="SMART" id="SM00091">
    <property type="entry name" value="PAS"/>
    <property type="match status" value="2"/>
</dbReference>